<proteinExistence type="predicted"/>
<dbReference type="InterPro" id="IPR002500">
    <property type="entry name" value="PAPS_reduct_dom"/>
</dbReference>
<dbReference type="SUPFAM" id="SSF52402">
    <property type="entry name" value="Adenine nucleotide alpha hydrolases-like"/>
    <property type="match status" value="1"/>
</dbReference>
<dbReference type="AlphaFoldDB" id="A0A5J4QT42"/>
<feature type="domain" description="Phosphoadenosine phosphosulphate reductase" evidence="1">
    <location>
        <begin position="20"/>
        <end position="121"/>
    </location>
</feature>
<dbReference type="Gene3D" id="3.40.50.620">
    <property type="entry name" value="HUPs"/>
    <property type="match status" value="1"/>
</dbReference>
<sequence length="125" mass="14290">MHVQRSISLIQKLATAEPYNLGFSGGKDSVVILDLAKRAGVKFNAIYAITTIDPPGTTSFIKKNYPEVNIIRPEKTFFQIVEEKGLPSRTRRFCCEKLKEKYGIGNRSIEGMRKEESPKRELYEY</sequence>
<dbReference type="InterPro" id="IPR014729">
    <property type="entry name" value="Rossmann-like_a/b/a_fold"/>
</dbReference>
<dbReference type="PANTHER" id="PTHR43196:SF2">
    <property type="entry name" value="PHOSPHOADENOSINE PHOSPHOSULFATE REDUCTASE"/>
    <property type="match status" value="1"/>
</dbReference>
<comment type="caution">
    <text evidence="2">The sequence shown here is derived from an EMBL/GenBank/DDBJ whole genome shotgun (WGS) entry which is preliminary data.</text>
</comment>
<dbReference type="PANTHER" id="PTHR43196">
    <property type="entry name" value="SULFATE ADENYLYLTRANSFERASE SUBUNIT 2"/>
    <property type="match status" value="1"/>
</dbReference>
<dbReference type="EMBL" id="SNRY01002585">
    <property type="protein sequence ID" value="KAA6324379.1"/>
    <property type="molecule type" value="Genomic_DNA"/>
</dbReference>
<dbReference type="Pfam" id="PF01507">
    <property type="entry name" value="PAPS_reduct"/>
    <property type="match status" value="1"/>
</dbReference>
<gene>
    <name evidence="2" type="ORF">EZS27_026287</name>
</gene>
<evidence type="ECO:0000313" key="2">
    <source>
        <dbReference type="EMBL" id="KAA6324379.1"/>
    </source>
</evidence>
<organism evidence="2">
    <name type="scientific">termite gut metagenome</name>
    <dbReference type="NCBI Taxonomy" id="433724"/>
    <lineage>
        <taxon>unclassified sequences</taxon>
        <taxon>metagenomes</taxon>
        <taxon>organismal metagenomes</taxon>
    </lineage>
</organism>
<dbReference type="GO" id="GO:0003824">
    <property type="term" value="F:catalytic activity"/>
    <property type="evidence" value="ECO:0007669"/>
    <property type="project" value="InterPro"/>
</dbReference>
<dbReference type="InterPro" id="IPR050128">
    <property type="entry name" value="Sulfate_adenylyltrnsfr_sub2"/>
</dbReference>
<name>A0A5J4QT42_9ZZZZ</name>
<evidence type="ECO:0000259" key="1">
    <source>
        <dbReference type="Pfam" id="PF01507"/>
    </source>
</evidence>
<reference evidence="2" key="1">
    <citation type="submission" date="2019-03" db="EMBL/GenBank/DDBJ databases">
        <title>Single cell metagenomics reveals metabolic interactions within the superorganism composed of flagellate Streblomastix strix and complex community of Bacteroidetes bacteria on its surface.</title>
        <authorList>
            <person name="Treitli S.C."/>
            <person name="Kolisko M."/>
            <person name="Husnik F."/>
            <person name="Keeling P."/>
            <person name="Hampl V."/>
        </authorList>
    </citation>
    <scope>NUCLEOTIDE SEQUENCE</scope>
    <source>
        <strain evidence="2">STM</strain>
    </source>
</reference>
<protein>
    <recommendedName>
        <fullName evidence="1">Phosphoadenosine phosphosulphate reductase domain-containing protein</fullName>
    </recommendedName>
</protein>
<accession>A0A5J4QT42</accession>